<organism evidence="1 2">
    <name type="scientific">Nemania bipapillata</name>
    <dbReference type="NCBI Taxonomy" id="110536"/>
    <lineage>
        <taxon>Eukaryota</taxon>
        <taxon>Fungi</taxon>
        <taxon>Dikarya</taxon>
        <taxon>Ascomycota</taxon>
        <taxon>Pezizomycotina</taxon>
        <taxon>Sordariomycetes</taxon>
        <taxon>Xylariomycetidae</taxon>
        <taxon>Xylariales</taxon>
        <taxon>Xylariaceae</taxon>
        <taxon>Nemania</taxon>
    </lineage>
</organism>
<dbReference type="Proteomes" id="UP001153334">
    <property type="component" value="Unassembled WGS sequence"/>
</dbReference>
<gene>
    <name evidence="1" type="ORF">ONZ43_g2377</name>
</gene>
<reference evidence="1" key="1">
    <citation type="submission" date="2022-11" db="EMBL/GenBank/DDBJ databases">
        <title>Genome Sequence of Nemania bipapillata.</title>
        <authorList>
            <person name="Buettner E."/>
        </authorList>
    </citation>
    <scope>NUCLEOTIDE SEQUENCE</scope>
    <source>
        <strain evidence="1">CP14</strain>
    </source>
</reference>
<proteinExistence type="predicted"/>
<evidence type="ECO:0000313" key="1">
    <source>
        <dbReference type="EMBL" id="KAJ8121085.1"/>
    </source>
</evidence>
<comment type="caution">
    <text evidence="1">The sequence shown here is derived from an EMBL/GenBank/DDBJ whole genome shotgun (WGS) entry which is preliminary data.</text>
</comment>
<keyword evidence="2" id="KW-1185">Reference proteome</keyword>
<name>A0ACC2J0U7_9PEZI</name>
<protein>
    <submittedName>
        <fullName evidence="1">Uncharacterized protein</fullName>
    </submittedName>
</protein>
<evidence type="ECO:0000313" key="2">
    <source>
        <dbReference type="Proteomes" id="UP001153334"/>
    </source>
</evidence>
<sequence>MQWLISLLLASTWLFDSYTAWPLDAHEFIAESHVSNYNKTLMRRVRVGSGAGSSGSPPKATDVFSLGDATTVGGCSSALIDSWLEEAFLLHKAIETAYDSVQSDTRLAVFWIQYFGIKFNNDGTIDTNDDLSSILWKDVGNYISAVSQFLSGGGIPRAAVPGNPWIFCSEDSGEYTPYNQPVKNSEGSFAIIDKAYNEAGELVPTELLTLDDVFIQEARNPDLNPFFIKATNSYTFDSNGYETLCGKPTLFATTGRPQNTPDSFVYEQYEVTLGLYNRHILFCPPTFHILADDPGYANAPHNYPSLAQAVSADNYPSGNPGDGTPVTQLDRLLPISATLYHELYHLTDSEELTTDDPFNSIAVHLTNIGIKADLVDILKAGQLQIGVTPKNPESYAFLAMAAYMYLNAPEGKEPVIFVGGLPLEAKYINLD</sequence>
<dbReference type="EMBL" id="JAPESX010000483">
    <property type="protein sequence ID" value="KAJ8121085.1"/>
    <property type="molecule type" value="Genomic_DNA"/>
</dbReference>
<accession>A0ACC2J0U7</accession>